<dbReference type="PANTHER" id="PTHR30137:SF8">
    <property type="entry name" value="BLR5498 PROTEIN"/>
    <property type="match status" value="1"/>
</dbReference>
<dbReference type="InterPro" id="IPR036661">
    <property type="entry name" value="Luciferase-like_sf"/>
</dbReference>
<dbReference type="EMBL" id="BJMM01000010">
    <property type="protein sequence ID" value="GEB50053.1"/>
    <property type="molecule type" value="Genomic_DNA"/>
</dbReference>
<dbReference type="Proteomes" id="UP000319210">
    <property type="component" value="Unassembled WGS sequence"/>
</dbReference>
<evidence type="ECO:0000256" key="1">
    <source>
        <dbReference type="ARBA" id="ARBA00023002"/>
    </source>
</evidence>
<proteinExistence type="predicted"/>
<evidence type="ECO:0000256" key="2">
    <source>
        <dbReference type="ARBA" id="ARBA00023033"/>
    </source>
</evidence>
<dbReference type="GO" id="GO:0004497">
    <property type="term" value="F:monooxygenase activity"/>
    <property type="evidence" value="ECO:0007669"/>
    <property type="project" value="UniProtKB-KW"/>
</dbReference>
<dbReference type="Pfam" id="PF00296">
    <property type="entry name" value="Bac_luciferase"/>
    <property type="match status" value="1"/>
</dbReference>
<name>A0A4Y3QZN9_STRCI</name>
<dbReference type="RefSeq" id="WP_030891715.1">
    <property type="nucleotide sequence ID" value="NZ_BJMM01000010.1"/>
</dbReference>
<dbReference type="InterPro" id="IPR011251">
    <property type="entry name" value="Luciferase-like_dom"/>
</dbReference>
<evidence type="ECO:0000259" key="3">
    <source>
        <dbReference type="Pfam" id="PF00296"/>
    </source>
</evidence>
<keyword evidence="2 4" id="KW-0503">Monooxygenase</keyword>
<dbReference type="InterPro" id="IPR050766">
    <property type="entry name" value="Bact_Lucif_Oxidored"/>
</dbReference>
<protein>
    <submittedName>
        <fullName evidence="4">Monooxygenase</fullName>
    </submittedName>
</protein>
<comment type="caution">
    <text evidence="4">The sequence shown here is derived from an EMBL/GenBank/DDBJ whole genome shotgun (WGS) entry which is preliminary data.</text>
</comment>
<feature type="domain" description="Luciferase-like" evidence="3">
    <location>
        <begin position="1"/>
        <end position="336"/>
    </location>
</feature>
<organism evidence="4 5">
    <name type="scientific">Streptomyces cacaoi</name>
    <dbReference type="NCBI Taxonomy" id="1898"/>
    <lineage>
        <taxon>Bacteria</taxon>
        <taxon>Bacillati</taxon>
        <taxon>Actinomycetota</taxon>
        <taxon>Actinomycetes</taxon>
        <taxon>Kitasatosporales</taxon>
        <taxon>Streptomycetaceae</taxon>
        <taxon>Streptomyces</taxon>
    </lineage>
</organism>
<keyword evidence="5" id="KW-1185">Reference proteome</keyword>
<dbReference type="GO" id="GO:0016705">
    <property type="term" value="F:oxidoreductase activity, acting on paired donors, with incorporation or reduction of molecular oxygen"/>
    <property type="evidence" value="ECO:0007669"/>
    <property type="project" value="InterPro"/>
</dbReference>
<evidence type="ECO:0000313" key="4">
    <source>
        <dbReference type="EMBL" id="GEB50053.1"/>
    </source>
</evidence>
<dbReference type="SUPFAM" id="SSF51679">
    <property type="entry name" value="Bacterial luciferase-like"/>
    <property type="match status" value="1"/>
</dbReference>
<dbReference type="GO" id="GO:0005829">
    <property type="term" value="C:cytosol"/>
    <property type="evidence" value="ECO:0007669"/>
    <property type="project" value="TreeGrafter"/>
</dbReference>
<reference evidence="4 5" key="1">
    <citation type="submission" date="2019-06" db="EMBL/GenBank/DDBJ databases">
        <title>Whole genome shotgun sequence of Streptomyces cacaoi subsp. cacaoi NBRC 12748.</title>
        <authorList>
            <person name="Hosoyama A."/>
            <person name="Uohara A."/>
            <person name="Ohji S."/>
            <person name="Ichikawa N."/>
        </authorList>
    </citation>
    <scope>NUCLEOTIDE SEQUENCE [LARGE SCALE GENOMIC DNA]</scope>
    <source>
        <strain evidence="4 5">NBRC 12748</strain>
    </source>
</reference>
<gene>
    <name evidence="4" type="ORF">SCA03_26040</name>
</gene>
<keyword evidence="1" id="KW-0560">Oxidoreductase</keyword>
<dbReference type="PANTHER" id="PTHR30137">
    <property type="entry name" value="LUCIFERASE-LIKE MONOOXYGENASE"/>
    <property type="match status" value="1"/>
</dbReference>
<dbReference type="OrthoDB" id="7903015at2"/>
<accession>A0A4Y3QZN9</accession>
<sequence length="379" mass="43006">MRFSIFHALGAPGQLGDYHRLMREAREYAVAAEQAGFWSAWYTEHHFGHEGQELTPNPVLMGADIAARTERLRIGQAASIVTFWHPLRLAEDLALLDQLSGGRVEIGVGRGLYGREAVNLNPAADPRDQEQNRALFEETLEVMRKAWSGEFFEHHGRFFDFPAPGVRWDHPLSPASPEFVRDGEIEKLKVVPQPYQRPHPPLWQVVDSPRSIESSARQGIQGIFWLPPVSALKDRFALYRRTASEAAGRPYAPGEGLALVRDVYVADTMEQARAEFEHALMQTYRWVTHWRGLSNLMEAGEELGPQHELSFDFLDDRNLLVGTPEHVAGKIEQLRDEVGLEHLMLWTTHPGLPHKHAMRSLELFSEHVLPRFSGEGDRP</sequence>
<dbReference type="AlphaFoldDB" id="A0A4Y3QZN9"/>
<dbReference type="Gene3D" id="3.20.20.30">
    <property type="entry name" value="Luciferase-like domain"/>
    <property type="match status" value="1"/>
</dbReference>
<evidence type="ECO:0000313" key="5">
    <source>
        <dbReference type="Proteomes" id="UP000319210"/>
    </source>
</evidence>